<feature type="region of interest" description="Disordered" evidence="10">
    <location>
        <begin position="310"/>
        <end position="346"/>
    </location>
</feature>
<dbReference type="PROSITE" id="PS00108">
    <property type="entry name" value="PROTEIN_KINASE_ST"/>
    <property type="match status" value="1"/>
</dbReference>
<dbReference type="Gene3D" id="1.10.510.10">
    <property type="entry name" value="Transferase(Phosphotransferase) domain 1"/>
    <property type="match status" value="2"/>
</dbReference>
<dbReference type="InterPro" id="IPR000719">
    <property type="entry name" value="Prot_kinase_dom"/>
</dbReference>
<dbReference type="Gene3D" id="3.30.200.20">
    <property type="entry name" value="Phosphorylase Kinase, domain 1"/>
    <property type="match status" value="1"/>
</dbReference>
<proteinExistence type="predicted"/>
<dbReference type="FunFam" id="1.10.510.10:FF:000275">
    <property type="entry name" value="SRSF protein kinase 2 isoform X3"/>
    <property type="match status" value="1"/>
</dbReference>
<feature type="compositionally biased region" description="Basic residues" evidence="10">
    <location>
        <begin position="285"/>
        <end position="298"/>
    </location>
</feature>
<evidence type="ECO:0000256" key="5">
    <source>
        <dbReference type="ARBA" id="ARBA00022777"/>
    </source>
</evidence>
<dbReference type="GO" id="GO:0050684">
    <property type="term" value="P:regulation of mRNA processing"/>
    <property type="evidence" value="ECO:0007669"/>
    <property type="project" value="TreeGrafter"/>
</dbReference>
<dbReference type="GO" id="GO:0000245">
    <property type="term" value="P:spliceosomal complex assembly"/>
    <property type="evidence" value="ECO:0007669"/>
    <property type="project" value="TreeGrafter"/>
</dbReference>
<feature type="region of interest" description="Disordered" evidence="10">
    <location>
        <begin position="383"/>
        <end position="428"/>
    </location>
</feature>
<keyword evidence="6 9" id="KW-0067">ATP-binding</keyword>
<keyword evidence="3" id="KW-0808">Transferase</keyword>
<evidence type="ECO:0000256" key="6">
    <source>
        <dbReference type="ARBA" id="ARBA00022840"/>
    </source>
</evidence>
<dbReference type="PANTHER" id="PTHR47634">
    <property type="entry name" value="PROTEIN KINASE DOMAIN-CONTAINING PROTEIN-RELATED"/>
    <property type="match status" value="1"/>
</dbReference>
<feature type="binding site" evidence="9">
    <location>
        <position position="127"/>
    </location>
    <ligand>
        <name>ATP</name>
        <dbReference type="ChEBI" id="CHEBI:30616"/>
    </ligand>
</feature>
<dbReference type="AlphaFoldDB" id="A0A1B6G6E1"/>
<name>A0A1B6G6E1_9HEMI</name>
<feature type="compositionally biased region" description="Basic residues" evidence="10">
    <location>
        <begin position="16"/>
        <end position="28"/>
    </location>
</feature>
<dbReference type="InterPro" id="IPR011009">
    <property type="entry name" value="Kinase-like_dom_sf"/>
</dbReference>
<feature type="compositionally biased region" description="Acidic residues" evidence="10">
    <location>
        <begin position="58"/>
        <end position="78"/>
    </location>
</feature>
<evidence type="ECO:0000313" key="12">
    <source>
        <dbReference type="EMBL" id="JAS57994.1"/>
    </source>
</evidence>
<reference evidence="12" key="1">
    <citation type="submission" date="2015-11" db="EMBL/GenBank/DDBJ databases">
        <title>De novo transcriptome assembly of four potential Pierce s Disease insect vectors from Arizona vineyards.</title>
        <authorList>
            <person name="Tassone E.E."/>
        </authorList>
    </citation>
    <scope>NUCLEOTIDE SEQUENCE</scope>
</reference>
<evidence type="ECO:0000256" key="8">
    <source>
        <dbReference type="ARBA" id="ARBA00048679"/>
    </source>
</evidence>
<dbReference type="PROSITE" id="PS50011">
    <property type="entry name" value="PROTEIN_KINASE_DOM"/>
    <property type="match status" value="1"/>
</dbReference>
<feature type="compositionally biased region" description="Basic and acidic residues" evidence="10">
    <location>
        <begin position="29"/>
        <end position="44"/>
    </location>
</feature>
<dbReference type="FunFam" id="3.30.200.20:FF:000163">
    <property type="entry name" value="SRSF protein kinase 2 isoform X1"/>
    <property type="match status" value="1"/>
</dbReference>
<evidence type="ECO:0000256" key="9">
    <source>
        <dbReference type="PROSITE-ProRule" id="PRU10141"/>
    </source>
</evidence>
<dbReference type="GO" id="GO:0004674">
    <property type="term" value="F:protein serine/threonine kinase activity"/>
    <property type="evidence" value="ECO:0007669"/>
    <property type="project" value="UniProtKB-KW"/>
</dbReference>
<sequence>MNAHKDANRRVLAIQAKKKRYKPARRKFPKNEDDSSTTPKDKSNMNRLYPSNSSSNETIEDEEEEPYTSDEEEQEDSSDYCKGGYHPVKIGDLFQSRYHVTRKLGWGHFSTVWLCWDLLEKRFVALKVVKSASHFTETALDEIKLLKVVRDSDISDEKRSKVVQLLNDFKISGVNGTHVCMVFEVLGHNLLKLIIKSNYRGIPIKNVKCIIRQVLEGLDYLHTKCKIIHTDIKPENVLLCVSESYIRKLACEATELHSMGMKLPISLISTAPKEFQEPALNSKMSKNKKKKLKKKAKRHTELLKKQMQQLEELQEQQSVNSPKEENEVEKNMSVSVENSTDKEADNANILPVETTCTNTEKCLKDVDIESVYQNGCNNIEPLNTNIDQVGDSENQDVEEEEEAMNTQENTNPSKSEEEKPTDRGAGEDVALTEVALTEVALTERVSTGEGSPVSSPPTSEKKYRGSEIDPSRWECEMDVKIADLGNACWVNKHFTEDIQTRQYRSLEVLIGAGYNTSADIWSTACMAFELATGDYLFEPHSGEEYSRDEDHLAHIIELLGEIPKRIITSGKQYRQFFNRKGELRHITGLKPWDLYDVLTEKYHWSPEEAKAFAAFLRPMLDFDPNRRATAAQCLQHEWLKY</sequence>
<gene>
    <name evidence="12" type="ORF">g.22598</name>
</gene>
<dbReference type="SUPFAM" id="SSF56112">
    <property type="entry name" value="Protein kinase-like (PK-like)"/>
    <property type="match status" value="1"/>
</dbReference>
<dbReference type="Pfam" id="PF00069">
    <property type="entry name" value="Pkinase"/>
    <property type="match status" value="2"/>
</dbReference>
<dbReference type="EC" id="2.7.11.1" evidence="1"/>
<keyword evidence="4 9" id="KW-0547">Nucleotide-binding</keyword>
<feature type="domain" description="Protein kinase" evidence="11">
    <location>
        <begin position="98"/>
        <end position="639"/>
    </location>
</feature>
<feature type="region of interest" description="Disordered" evidence="10">
    <location>
        <begin position="440"/>
        <end position="466"/>
    </location>
</feature>
<dbReference type="PROSITE" id="PS00107">
    <property type="entry name" value="PROTEIN_KINASE_ATP"/>
    <property type="match status" value="1"/>
</dbReference>
<dbReference type="SMART" id="SM00220">
    <property type="entry name" value="S_TKc"/>
    <property type="match status" value="1"/>
</dbReference>
<keyword evidence="2" id="KW-0723">Serine/threonine-protein kinase</keyword>
<dbReference type="InterPro" id="IPR051334">
    <property type="entry name" value="SRPK"/>
</dbReference>
<feature type="region of interest" description="Disordered" evidence="10">
    <location>
        <begin position="1"/>
        <end position="81"/>
    </location>
</feature>
<accession>A0A1B6G6E1</accession>
<dbReference type="InterPro" id="IPR008271">
    <property type="entry name" value="Ser/Thr_kinase_AS"/>
</dbReference>
<feature type="region of interest" description="Disordered" evidence="10">
    <location>
        <begin position="278"/>
        <end position="298"/>
    </location>
</feature>
<comment type="catalytic activity">
    <reaction evidence="7">
        <text>L-threonyl-[protein] + ATP = O-phospho-L-threonyl-[protein] + ADP + H(+)</text>
        <dbReference type="Rhea" id="RHEA:46608"/>
        <dbReference type="Rhea" id="RHEA-COMP:11060"/>
        <dbReference type="Rhea" id="RHEA-COMP:11605"/>
        <dbReference type="ChEBI" id="CHEBI:15378"/>
        <dbReference type="ChEBI" id="CHEBI:30013"/>
        <dbReference type="ChEBI" id="CHEBI:30616"/>
        <dbReference type="ChEBI" id="CHEBI:61977"/>
        <dbReference type="ChEBI" id="CHEBI:456216"/>
        <dbReference type="EC" id="2.7.11.1"/>
    </reaction>
</comment>
<evidence type="ECO:0000256" key="7">
    <source>
        <dbReference type="ARBA" id="ARBA00047899"/>
    </source>
</evidence>
<evidence type="ECO:0000256" key="4">
    <source>
        <dbReference type="ARBA" id="ARBA00022741"/>
    </source>
</evidence>
<dbReference type="GO" id="GO:0005634">
    <property type="term" value="C:nucleus"/>
    <property type="evidence" value="ECO:0007669"/>
    <property type="project" value="TreeGrafter"/>
</dbReference>
<dbReference type="GO" id="GO:0005524">
    <property type="term" value="F:ATP binding"/>
    <property type="evidence" value="ECO:0007669"/>
    <property type="project" value="UniProtKB-UniRule"/>
</dbReference>
<feature type="compositionally biased region" description="Basic and acidic residues" evidence="10">
    <location>
        <begin position="414"/>
        <end position="426"/>
    </location>
</feature>
<protein>
    <recommendedName>
        <fullName evidence="1">non-specific serine/threonine protein kinase</fullName>
        <ecNumber evidence="1">2.7.11.1</ecNumber>
    </recommendedName>
</protein>
<evidence type="ECO:0000256" key="3">
    <source>
        <dbReference type="ARBA" id="ARBA00022679"/>
    </source>
</evidence>
<dbReference type="InterPro" id="IPR017441">
    <property type="entry name" value="Protein_kinase_ATP_BS"/>
</dbReference>
<dbReference type="FunFam" id="1.10.510.10:FF:000642">
    <property type="entry name" value="Serine/threonine-protein kinase srpk2"/>
    <property type="match status" value="1"/>
</dbReference>
<feature type="compositionally biased region" description="Polar residues" evidence="10">
    <location>
        <begin position="444"/>
        <end position="458"/>
    </location>
</feature>
<organism evidence="12">
    <name type="scientific">Cuerna arida</name>
    <dbReference type="NCBI Taxonomy" id="1464854"/>
    <lineage>
        <taxon>Eukaryota</taxon>
        <taxon>Metazoa</taxon>
        <taxon>Ecdysozoa</taxon>
        <taxon>Arthropoda</taxon>
        <taxon>Hexapoda</taxon>
        <taxon>Insecta</taxon>
        <taxon>Pterygota</taxon>
        <taxon>Neoptera</taxon>
        <taxon>Paraneoptera</taxon>
        <taxon>Hemiptera</taxon>
        <taxon>Auchenorrhyncha</taxon>
        <taxon>Membracoidea</taxon>
        <taxon>Cicadellidae</taxon>
        <taxon>Cicadellinae</taxon>
        <taxon>Proconiini</taxon>
        <taxon>Cuerna</taxon>
    </lineage>
</organism>
<dbReference type="EMBL" id="GECZ01011775">
    <property type="protein sequence ID" value="JAS57994.1"/>
    <property type="molecule type" value="Transcribed_RNA"/>
</dbReference>
<evidence type="ECO:0000256" key="1">
    <source>
        <dbReference type="ARBA" id="ARBA00012513"/>
    </source>
</evidence>
<comment type="catalytic activity">
    <reaction evidence="8">
        <text>L-seryl-[protein] + ATP = O-phospho-L-seryl-[protein] + ADP + H(+)</text>
        <dbReference type="Rhea" id="RHEA:17989"/>
        <dbReference type="Rhea" id="RHEA-COMP:9863"/>
        <dbReference type="Rhea" id="RHEA-COMP:11604"/>
        <dbReference type="ChEBI" id="CHEBI:15378"/>
        <dbReference type="ChEBI" id="CHEBI:29999"/>
        <dbReference type="ChEBI" id="CHEBI:30616"/>
        <dbReference type="ChEBI" id="CHEBI:83421"/>
        <dbReference type="ChEBI" id="CHEBI:456216"/>
        <dbReference type="EC" id="2.7.11.1"/>
    </reaction>
</comment>
<evidence type="ECO:0000259" key="11">
    <source>
        <dbReference type="PROSITE" id="PS50011"/>
    </source>
</evidence>
<keyword evidence="5" id="KW-0418">Kinase</keyword>
<dbReference type="PANTHER" id="PTHR47634:SF9">
    <property type="entry name" value="PROTEIN KINASE DOMAIN-CONTAINING PROTEIN-RELATED"/>
    <property type="match status" value="1"/>
</dbReference>
<dbReference type="GO" id="GO:0005737">
    <property type="term" value="C:cytoplasm"/>
    <property type="evidence" value="ECO:0007669"/>
    <property type="project" value="TreeGrafter"/>
</dbReference>
<feature type="compositionally biased region" description="Acidic residues" evidence="10">
    <location>
        <begin position="393"/>
        <end position="403"/>
    </location>
</feature>
<evidence type="ECO:0000256" key="10">
    <source>
        <dbReference type="SAM" id="MobiDB-lite"/>
    </source>
</evidence>
<feature type="compositionally biased region" description="Polar residues" evidence="10">
    <location>
        <begin position="404"/>
        <end position="413"/>
    </location>
</feature>
<evidence type="ECO:0000256" key="2">
    <source>
        <dbReference type="ARBA" id="ARBA00022527"/>
    </source>
</evidence>